<evidence type="ECO:0000313" key="3">
    <source>
        <dbReference type="EMBL" id="HIY78182.1"/>
    </source>
</evidence>
<dbReference type="Proteomes" id="UP000824135">
    <property type="component" value="Unassembled WGS sequence"/>
</dbReference>
<evidence type="ECO:0000256" key="1">
    <source>
        <dbReference type="ARBA" id="ARBA00006738"/>
    </source>
</evidence>
<dbReference type="GO" id="GO:0003676">
    <property type="term" value="F:nucleic acid binding"/>
    <property type="evidence" value="ECO:0007669"/>
    <property type="project" value="InterPro"/>
</dbReference>
<dbReference type="CDD" id="cd20736">
    <property type="entry name" value="PoNe_Nuclease"/>
    <property type="match status" value="1"/>
</dbReference>
<organism evidence="3 4">
    <name type="scientific">Candidatus Borkfalkia excrementavium</name>
    <dbReference type="NCBI Taxonomy" id="2838505"/>
    <lineage>
        <taxon>Bacteria</taxon>
        <taxon>Bacillati</taxon>
        <taxon>Bacillota</taxon>
        <taxon>Clostridia</taxon>
        <taxon>Christensenellales</taxon>
        <taxon>Christensenellaceae</taxon>
        <taxon>Candidatus Borkfalkia</taxon>
    </lineage>
</organism>
<dbReference type="HAMAP" id="MF_00048">
    <property type="entry name" value="UPF0102"/>
    <property type="match status" value="1"/>
</dbReference>
<dbReference type="InterPro" id="IPR011335">
    <property type="entry name" value="Restrct_endonuc-II-like"/>
</dbReference>
<protein>
    <recommendedName>
        <fullName evidence="2">UPF0102 protein H9728_03980</fullName>
    </recommendedName>
</protein>
<reference evidence="3" key="1">
    <citation type="journal article" date="2021" name="PeerJ">
        <title>Extensive microbial diversity within the chicken gut microbiome revealed by metagenomics and culture.</title>
        <authorList>
            <person name="Gilroy R."/>
            <person name="Ravi A."/>
            <person name="Getino M."/>
            <person name="Pursley I."/>
            <person name="Horton D.L."/>
            <person name="Alikhan N.F."/>
            <person name="Baker D."/>
            <person name="Gharbi K."/>
            <person name="Hall N."/>
            <person name="Watson M."/>
            <person name="Adriaenssens E.M."/>
            <person name="Foster-Nyarko E."/>
            <person name="Jarju S."/>
            <person name="Secka A."/>
            <person name="Antonio M."/>
            <person name="Oren A."/>
            <person name="Chaudhuri R.R."/>
            <person name="La Ragione R."/>
            <person name="Hildebrand F."/>
            <person name="Pallen M.J."/>
        </authorList>
    </citation>
    <scope>NUCLEOTIDE SEQUENCE</scope>
    <source>
        <strain evidence="3">CHK199-9574</strain>
    </source>
</reference>
<dbReference type="SUPFAM" id="SSF52980">
    <property type="entry name" value="Restriction endonuclease-like"/>
    <property type="match status" value="1"/>
</dbReference>
<reference evidence="3" key="2">
    <citation type="submission" date="2021-04" db="EMBL/GenBank/DDBJ databases">
        <authorList>
            <person name="Gilroy R."/>
        </authorList>
    </citation>
    <scope>NUCLEOTIDE SEQUENCE</scope>
    <source>
        <strain evidence="3">CHK199-9574</strain>
    </source>
</reference>
<dbReference type="AlphaFoldDB" id="A0A9D2CGJ2"/>
<dbReference type="PANTHER" id="PTHR34039">
    <property type="entry name" value="UPF0102 PROTEIN YRAN"/>
    <property type="match status" value="1"/>
</dbReference>
<dbReference type="PANTHER" id="PTHR34039:SF1">
    <property type="entry name" value="UPF0102 PROTEIN YRAN"/>
    <property type="match status" value="1"/>
</dbReference>
<dbReference type="NCBIfam" id="TIGR00252">
    <property type="entry name" value="YraN family protein"/>
    <property type="match status" value="1"/>
</dbReference>
<dbReference type="EMBL" id="DXCO01000030">
    <property type="protein sequence ID" value="HIY78182.1"/>
    <property type="molecule type" value="Genomic_DNA"/>
</dbReference>
<evidence type="ECO:0000256" key="2">
    <source>
        <dbReference type="HAMAP-Rule" id="MF_00048"/>
    </source>
</evidence>
<dbReference type="InterPro" id="IPR003509">
    <property type="entry name" value="UPF0102_YraN-like"/>
</dbReference>
<dbReference type="NCBIfam" id="NF009150">
    <property type="entry name" value="PRK12497.1-3"/>
    <property type="match status" value="1"/>
</dbReference>
<comment type="similarity">
    <text evidence="1 2">Belongs to the UPF0102 family.</text>
</comment>
<evidence type="ECO:0000313" key="4">
    <source>
        <dbReference type="Proteomes" id="UP000824135"/>
    </source>
</evidence>
<dbReference type="InterPro" id="IPR011856">
    <property type="entry name" value="tRNA_endonuc-like_dom_sf"/>
</dbReference>
<accession>A0A9D2CGJ2</accession>
<gene>
    <name evidence="3" type="ORF">H9728_03980</name>
</gene>
<proteinExistence type="inferred from homology"/>
<comment type="caution">
    <text evidence="3">The sequence shown here is derived from an EMBL/GenBank/DDBJ whole genome shotgun (WGS) entry which is preliminary data.</text>
</comment>
<name>A0A9D2CGJ2_9FIRM</name>
<dbReference type="Pfam" id="PF02021">
    <property type="entry name" value="UPF0102"/>
    <property type="match status" value="1"/>
</dbReference>
<sequence>MRNSPQDVHNKTLGKIGEKRAVKYLKRAGYRILAANYRTPFGEADVVAKDGETVVFCEVKTRTGDLFGTPADAVGQKKRQTYVKIAGYYLMRAGEDLPVRFDVLEVTEQGINHIIGAFEG</sequence>
<dbReference type="Gene3D" id="3.40.1350.10">
    <property type="match status" value="1"/>
</dbReference>